<dbReference type="KEGG" id="sarm:DVA86_12720"/>
<dbReference type="EMBL" id="CP031320">
    <property type="protein sequence ID" value="AXK33390.1"/>
    <property type="molecule type" value="Genomic_DNA"/>
</dbReference>
<evidence type="ECO:0000313" key="2">
    <source>
        <dbReference type="EMBL" id="AXK33390.1"/>
    </source>
</evidence>
<accession>A0A345XP24</accession>
<protein>
    <submittedName>
        <fullName evidence="2">DUF4192 domain-containing protein</fullName>
    </submittedName>
</protein>
<keyword evidence="3" id="KW-1185">Reference proteome</keyword>
<reference evidence="2 3" key="1">
    <citation type="submission" date="2018-07" db="EMBL/GenBank/DDBJ databases">
        <title>Draft genome of the type strain Streptomyces armeniacus ATCC 15676.</title>
        <authorList>
            <person name="Labana P."/>
            <person name="Gosse J.T."/>
            <person name="Boddy C.N."/>
        </authorList>
    </citation>
    <scope>NUCLEOTIDE SEQUENCE [LARGE SCALE GENOMIC DNA]</scope>
    <source>
        <strain evidence="2 3">ATCC 15676</strain>
    </source>
</reference>
<evidence type="ECO:0000313" key="3">
    <source>
        <dbReference type="Proteomes" id="UP000254425"/>
    </source>
</evidence>
<dbReference type="RefSeq" id="WP_208878208.1">
    <property type="nucleotide sequence ID" value="NZ_CP031320.1"/>
</dbReference>
<evidence type="ECO:0000256" key="1">
    <source>
        <dbReference type="SAM" id="MobiDB-lite"/>
    </source>
</evidence>
<proteinExistence type="predicted"/>
<dbReference type="Pfam" id="PF13830">
    <property type="entry name" value="DUF4192"/>
    <property type="match status" value="1"/>
</dbReference>
<feature type="region of interest" description="Disordered" evidence="1">
    <location>
        <begin position="1"/>
        <end position="25"/>
    </location>
</feature>
<dbReference type="Proteomes" id="UP000254425">
    <property type="component" value="Chromosome"/>
</dbReference>
<feature type="compositionally biased region" description="Basic and acidic residues" evidence="1">
    <location>
        <begin position="10"/>
        <end position="20"/>
    </location>
</feature>
<gene>
    <name evidence="2" type="ORF">DVA86_12720</name>
</gene>
<name>A0A345XP24_9ACTN</name>
<sequence length="409" mass="44158">MTQHGSSKPSPDHLLSETHRPRISLRSPGELADALPYLLGFQPDDSIVVVALHGERGRFGGRLRIGIPTAPDEWPAVADQLAACLKGNSVARGAAPEGALLFLCQDPADGESGRAVTERLRPLAQRLRVACGGLEMPVYEALCISDKRYWSYCCPDAACCPAEGKPLSPPGTSAMAAAAAFAGIQVRGTQKEMEARLKPLGEPFATPQECALDKAAAALMPRMLNTAGRDALAGETLRLARRLMERLHAASAADGSVGQTAADAQDDALLSHEEAATLILGLQDHRTRDQAAEWMEGRDAATALRLWRALCRRCVGAYDEHAVATLSLAGWIAWSTGDEPAARVALGRALQTDPDCVFAQLMHRACNEGLDPEPLRRCMRQERAVRRRKRRRRTRGTRRTVPRAPYGGG</sequence>
<organism evidence="2 3">
    <name type="scientific">Streptomyces armeniacus</name>
    <dbReference type="NCBI Taxonomy" id="83291"/>
    <lineage>
        <taxon>Bacteria</taxon>
        <taxon>Bacillati</taxon>
        <taxon>Actinomycetota</taxon>
        <taxon>Actinomycetes</taxon>
        <taxon>Kitasatosporales</taxon>
        <taxon>Streptomycetaceae</taxon>
        <taxon>Streptomyces</taxon>
    </lineage>
</organism>
<feature type="compositionally biased region" description="Basic residues" evidence="1">
    <location>
        <begin position="385"/>
        <end position="401"/>
    </location>
</feature>
<dbReference type="InterPro" id="IPR025447">
    <property type="entry name" value="DUF4192"/>
</dbReference>
<dbReference type="AlphaFoldDB" id="A0A345XP24"/>
<feature type="region of interest" description="Disordered" evidence="1">
    <location>
        <begin position="382"/>
        <end position="409"/>
    </location>
</feature>